<dbReference type="EMBL" id="HG001833">
    <property type="protein sequence ID" value="CDF37369.1"/>
    <property type="molecule type" value="Genomic_DNA"/>
</dbReference>
<keyword evidence="13" id="KW-1185">Reference proteome</keyword>
<dbReference type="GeneID" id="17324904"/>
<evidence type="ECO:0000256" key="8">
    <source>
        <dbReference type="ARBA" id="ARBA00022919"/>
    </source>
</evidence>
<dbReference type="GO" id="GO:0005783">
    <property type="term" value="C:endoplasmic reticulum"/>
    <property type="evidence" value="ECO:0007669"/>
    <property type="project" value="TreeGrafter"/>
</dbReference>
<dbReference type="EC" id="2.3.1.50" evidence="5"/>
<dbReference type="GO" id="GO:0016020">
    <property type="term" value="C:membrane"/>
    <property type="evidence" value="ECO:0007669"/>
    <property type="project" value="GOC"/>
</dbReference>
<dbReference type="GO" id="GO:0004758">
    <property type="term" value="F:serine C-palmitoyltransferase activity"/>
    <property type="evidence" value="ECO:0007669"/>
    <property type="project" value="TreeGrafter"/>
</dbReference>
<evidence type="ECO:0000256" key="2">
    <source>
        <dbReference type="ARBA" id="ARBA00004760"/>
    </source>
</evidence>
<comment type="pathway">
    <text evidence="3">Sphingolipid metabolism.</text>
</comment>
<evidence type="ECO:0000256" key="5">
    <source>
        <dbReference type="ARBA" id="ARBA00013220"/>
    </source>
</evidence>
<evidence type="ECO:0000256" key="10">
    <source>
        <dbReference type="ARBA" id="ARBA00023315"/>
    </source>
</evidence>
<reference evidence="13" key="1">
    <citation type="journal article" date="2013" name="Proc. Natl. Acad. Sci. U.S.A.">
        <title>Genome structure and metabolic features in the red seaweed Chondrus crispus shed light on evolution of the Archaeplastida.</title>
        <authorList>
            <person name="Collen J."/>
            <person name="Porcel B."/>
            <person name="Carre W."/>
            <person name="Ball S.G."/>
            <person name="Chaparro C."/>
            <person name="Tonon T."/>
            <person name="Barbeyron T."/>
            <person name="Michel G."/>
            <person name="Noel B."/>
            <person name="Valentin K."/>
            <person name="Elias M."/>
            <person name="Artiguenave F."/>
            <person name="Arun A."/>
            <person name="Aury J.M."/>
            <person name="Barbosa-Neto J.F."/>
            <person name="Bothwell J.H."/>
            <person name="Bouget F.Y."/>
            <person name="Brillet L."/>
            <person name="Cabello-Hurtado F."/>
            <person name="Capella-Gutierrez S."/>
            <person name="Charrier B."/>
            <person name="Cladiere L."/>
            <person name="Cock J.M."/>
            <person name="Coelho S.M."/>
            <person name="Colleoni C."/>
            <person name="Czjzek M."/>
            <person name="Da Silva C."/>
            <person name="Delage L."/>
            <person name="Denoeud F."/>
            <person name="Deschamps P."/>
            <person name="Dittami S.M."/>
            <person name="Gabaldon T."/>
            <person name="Gachon C.M."/>
            <person name="Groisillier A."/>
            <person name="Herve C."/>
            <person name="Jabbari K."/>
            <person name="Katinka M."/>
            <person name="Kloareg B."/>
            <person name="Kowalczyk N."/>
            <person name="Labadie K."/>
            <person name="Leblanc C."/>
            <person name="Lopez P.J."/>
            <person name="McLachlan D.H."/>
            <person name="Meslet-Cladiere L."/>
            <person name="Moustafa A."/>
            <person name="Nehr Z."/>
            <person name="Nyvall Collen P."/>
            <person name="Panaud O."/>
            <person name="Partensky F."/>
            <person name="Poulain J."/>
            <person name="Rensing S.A."/>
            <person name="Rousvoal S."/>
            <person name="Samson G."/>
            <person name="Symeonidi A."/>
            <person name="Weissenbach J."/>
            <person name="Zambounis A."/>
            <person name="Wincker P."/>
            <person name="Boyen C."/>
        </authorList>
    </citation>
    <scope>NUCLEOTIDE SEQUENCE [LARGE SCALE GENOMIC DNA]</scope>
    <source>
        <strain evidence="13">cv. Stackhouse</strain>
    </source>
</reference>
<keyword evidence="6 12" id="KW-0808">Transferase</keyword>
<gene>
    <name evidence="12" type="ORF">CHC_T00008326001</name>
</gene>
<keyword evidence="7" id="KW-0663">Pyridoxal phosphate</keyword>
<dbReference type="RefSeq" id="XP_005717188.1">
    <property type="nucleotide sequence ID" value="XM_005717131.1"/>
</dbReference>
<accession>R7QH13</accession>
<dbReference type="KEGG" id="ccp:CHC_T00008326001"/>
<dbReference type="InterPro" id="IPR004839">
    <property type="entry name" value="Aminotransferase_I/II_large"/>
</dbReference>
<comment type="similarity">
    <text evidence="4">Belongs to the class-II pyridoxal-phosphate-dependent aminotransferase family.</text>
</comment>
<evidence type="ECO:0000259" key="11">
    <source>
        <dbReference type="Pfam" id="PF00155"/>
    </source>
</evidence>
<proteinExistence type="inferred from homology"/>
<comment type="cofactor">
    <cofactor evidence="1">
        <name>pyridoxal 5'-phosphate</name>
        <dbReference type="ChEBI" id="CHEBI:597326"/>
    </cofactor>
</comment>
<dbReference type="Pfam" id="PF00155">
    <property type="entry name" value="Aminotran_1_2"/>
    <property type="match status" value="1"/>
</dbReference>
<evidence type="ECO:0000313" key="13">
    <source>
        <dbReference type="Proteomes" id="UP000012073"/>
    </source>
</evidence>
<dbReference type="OrthoDB" id="3168162at2759"/>
<evidence type="ECO:0000256" key="4">
    <source>
        <dbReference type="ARBA" id="ARBA00008392"/>
    </source>
</evidence>
<dbReference type="PhylomeDB" id="R7QH13"/>
<feature type="domain" description="Aminotransferase class I/classII large" evidence="11">
    <location>
        <begin position="112"/>
        <end position="476"/>
    </location>
</feature>
<keyword evidence="9" id="KW-0443">Lipid metabolism</keyword>
<evidence type="ECO:0000256" key="6">
    <source>
        <dbReference type="ARBA" id="ARBA00022679"/>
    </source>
</evidence>
<dbReference type="InterPro" id="IPR015422">
    <property type="entry name" value="PyrdxlP-dep_Trfase_small"/>
</dbReference>
<organism evidence="12 13">
    <name type="scientific">Chondrus crispus</name>
    <name type="common">Carrageen Irish moss</name>
    <name type="synonym">Polymorpha crispa</name>
    <dbReference type="NCBI Taxonomy" id="2769"/>
    <lineage>
        <taxon>Eukaryota</taxon>
        <taxon>Rhodophyta</taxon>
        <taxon>Florideophyceae</taxon>
        <taxon>Rhodymeniophycidae</taxon>
        <taxon>Gigartinales</taxon>
        <taxon>Gigartinaceae</taxon>
        <taxon>Chondrus</taxon>
    </lineage>
</organism>
<dbReference type="PANTHER" id="PTHR13693:SF2">
    <property type="entry name" value="SERINE PALMITOYLTRANSFERASE 1"/>
    <property type="match status" value="1"/>
</dbReference>
<dbReference type="GO" id="GO:0030170">
    <property type="term" value="F:pyridoxal phosphate binding"/>
    <property type="evidence" value="ECO:0007669"/>
    <property type="project" value="InterPro"/>
</dbReference>
<dbReference type="AlphaFoldDB" id="R7QH13"/>
<dbReference type="OMA" id="LTKYGCG"/>
<dbReference type="SUPFAM" id="SSF53383">
    <property type="entry name" value="PLP-dependent transferases"/>
    <property type="match status" value="1"/>
</dbReference>
<comment type="pathway">
    <text evidence="2">Lipid metabolism; sphingolipid metabolism.</text>
</comment>
<dbReference type="STRING" id="2769.R7QH13"/>
<evidence type="ECO:0000256" key="9">
    <source>
        <dbReference type="ARBA" id="ARBA00023098"/>
    </source>
</evidence>
<dbReference type="InterPro" id="IPR050087">
    <property type="entry name" value="AON_synthase_class-II"/>
</dbReference>
<keyword evidence="8" id="KW-0746">Sphingolipid metabolism</keyword>
<dbReference type="Gene3D" id="3.40.640.10">
    <property type="entry name" value="Type I PLP-dependent aspartate aminotransferase-like (Major domain)"/>
    <property type="match status" value="1"/>
</dbReference>
<dbReference type="GO" id="GO:0046512">
    <property type="term" value="P:sphingosine biosynthetic process"/>
    <property type="evidence" value="ECO:0007669"/>
    <property type="project" value="TreeGrafter"/>
</dbReference>
<dbReference type="InterPro" id="IPR015424">
    <property type="entry name" value="PyrdxlP-dep_Trfase"/>
</dbReference>
<dbReference type="Proteomes" id="UP000012073">
    <property type="component" value="Unassembled WGS sequence"/>
</dbReference>
<evidence type="ECO:0000313" key="12">
    <source>
        <dbReference type="EMBL" id="CDF37369.1"/>
    </source>
</evidence>
<dbReference type="Gene3D" id="3.90.1150.10">
    <property type="entry name" value="Aspartate Aminotransferase, domain 1"/>
    <property type="match status" value="1"/>
</dbReference>
<dbReference type="PANTHER" id="PTHR13693">
    <property type="entry name" value="CLASS II AMINOTRANSFERASE/8-AMINO-7-OXONONANOATE SYNTHASE"/>
    <property type="match status" value="1"/>
</dbReference>
<keyword evidence="10" id="KW-0012">Acyltransferase</keyword>
<dbReference type="Gramene" id="CDF37369">
    <property type="protein sequence ID" value="CDF37369"/>
    <property type="gene ID" value="CHC_T00008326001"/>
</dbReference>
<evidence type="ECO:0000256" key="7">
    <source>
        <dbReference type="ARBA" id="ARBA00022898"/>
    </source>
</evidence>
<protein>
    <recommendedName>
        <fullName evidence="5">serine C-palmitoyltransferase</fullName>
        <ecNumber evidence="5">2.3.1.50</ecNumber>
    </recommendedName>
</protein>
<evidence type="ECO:0000256" key="3">
    <source>
        <dbReference type="ARBA" id="ARBA00004991"/>
    </source>
</evidence>
<dbReference type="GO" id="GO:0046513">
    <property type="term" value="P:ceramide biosynthetic process"/>
    <property type="evidence" value="ECO:0007669"/>
    <property type="project" value="TreeGrafter"/>
</dbReference>
<dbReference type="InterPro" id="IPR015421">
    <property type="entry name" value="PyrdxlP-dep_Trfase_major"/>
</dbReference>
<name>R7QH13_CHOCR</name>
<evidence type="ECO:0000256" key="1">
    <source>
        <dbReference type="ARBA" id="ARBA00001933"/>
    </source>
</evidence>
<sequence length="485" mass="53297">MSARALLHPVQELRHMLATSLNLSPADIYYHAIEFAFLSLVIYLALTRAYEPWNRAAPAQLTDAQVAEKLAAWKPAPLAAPLSQQEKDALPLDLTTYHDAFGNFRVNGKDNVTDMATCNFLGLLKDPTVEEKCLATMKEYGCGACGPRGFYGTTDIHLECEEKIAAFSGTETAILYSFGSATGNSTIPAFCKRGDLVVCDDSLNYSLQLGVKLSRAEAIRFKHNDMADLERILKEVTDGDVADPGRRKIQRRIIIVEGIYQNVGDLCPLDEVVALKEKYLFRVMLDESFSLGVLGKTGRGALEHFGIKRELVDIATADLGNAIASVGGFCVGSEDVVKHQRLSGAGYCFSASQPPFLAMAASVALDIVSERGETFVSRLRDNVDTFRKQLNIHSLKQAGWYVDGHQLSPLLHIRAYDDTLPLATFTTLQKKCLDNDVLIARPVYAQSEVNPPKPCVRVTVSVVHSERELQKAATVIRQVLLSSRS</sequence>